<evidence type="ECO:0000313" key="3">
    <source>
        <dbReference type="EMBL" id="TKA44155.1"/>
    </source>
</evidence>
<feature type="compositionally biased region" description="Polar residues" evidence="1">
    <location>
        <begin position="746"/>
        <end position="766"/>
    </location>
</feature>
<dbReference type="Pfam" id="PF09949">
    <property type="entry name" value="APP1_cat"/>
    <property type="match status" value="1"/>
</dbReference>
<dbReference type="PIRSF" id="PIRSF037464">
    <property type="entry name" value="UCP037464_APP1"/>
    <property type="match status" value="1"/>
</dbReference>
<dbReference type="AlphaFoldDB" id="A0A4U0V8F1"/>
<feature type="domain" description="Phosphatidate phosphatase APP1 catalytic" evidence="2">
    <location>
        <begin position="371"/>
        <end position="520"/>
    </location>
</feature>
<dbReference type="Proteomes" id="UP000310066">
    <property type="component" value="Unassembled WGS sequence"/>
</dbReference>
<protein>
    <recommendedName>
        <fullName evidence="2">Phosphatidate phosphatase APP1 catalytic domain-containing protein</fullName>
    </recommendedName>
</protein>
<feature type="region of interest" description="Disordered" evidence="1">
    <location>
        <begin position="532"/>
        <end position="570"/>
    </location>
</feature>
<feature type="compositionally biased region" description="Pro residues" evidence="1">
    <location>
        <begin position="727"/>
        <end position="745"/>
    </location>
</feature>
<feature type="region of interest" description="Disordered" evidence="1">
    <location>
        <begin position="584"/>
        <end position="902"/>
    </location>
</feature>
<feature type="compositionally biased region" description="Low complexity" evidence="1">
    <location>
        <begin position="236"/>
        <end position="245"/>
    </location>
</feature>
<dbReference type="GO" id="GO:0030479">
    <property type="term" value="C:actin cortical patch"/>
    <property type="evidence" value="ECO:0007669"/>
    <property type="project" value="TreeGrafter"/>
</dbReference>
<feature type="compositionally biased region" description="Basic and acidic residues" evidence="1">
    <location>
        <begin position="189"/>
        <end position="215"/>
    </location>
</feature>
<evidence type="ECO:0000259" key="2">
    <source>
        <dbReference type="Pfam" id="PF09949"/>
    </source>
</evidence>
<sequence length="966" mass="106010">MSPYAPNAMAAYTGPGKSVVYDGVSGEPVGQGSRRKRMAGYLKAANEMRQSYFGGEVGTGREGYEDPSSEGGAFPDAAVVRSGNEEMILFPSYARKHVKSKMFSDTPNPRSEQDYWQREWDKHRDDNAIVDVDVRGWVYVPHKGPHTRKQRLAMGALRQFAGIPSAPATKRSDSLATSRASSRSTSPERLSKQEEELVNIEAEKIARRGEAEQRNAQRGVYSEDPSKATDTDSVYGGNSRSSSPDPRGRDYGLSRVDTLSLQDDDSPPMQALQKRTSWSLPSKMSAAELTVANTHLLQRAKPFMHMGLQESPIKLFFFNDKDSRQLTVFTESSGHFTCRAALDFVPTHVRVMATDKLSSTEEVQITEPRGVSVISDIDDTVKHSAISAGVAEVVRNAFIRDLGDLTIEGVREWYTTMHDMGVQVHYVSNSPWQMYPILTSYFKMARLPMGTVHLKHYTGLLSGIFEPVAERKKSSIDKILRDFPDRKFSLIGDSGEADLEVYTDTAMENPGRVIGIFIRDVTTPVKTGYFDSSSMGGLGGESKHSRNHSRHRSGDSLAASKPLSRPDDIRNDDADLEAAVAASLTDMQRETRRARSGINPDAPALEPYDGANGRRPKPPPPRRSRTAERVGTEESLTASPEHEDLIDFSEPVARSSRLEPSAAAHSKGHTPSPPPKPRALRSPSPNSQATPTAEKNGFKLPPPRPRKPSSTVKPLSAIPPQLDGSTPQPPPAPIQSPSPNIPPPATLQTHQPSPLSQVTRQDSPVNIQPRPPLPSRPRTVQRLAGAASSYWHGSQSSTSAEQPPRLPTTAPTKRHLEPTRTLSSSTSSTTRSADDLRTHHHDPHPTPRTGTLPPPLPVRRNHSSYPFSTSSRSATKRLSGGWDGDDSGNSMPPSPGLGPVEAGMGKKEYLWVQRLAKAKRELEPRGVTVRTWRVGADVADICVRLAEMEFRRVERETRASGKEGVR</sequence>
<reference evidence="3 4" key="1">
    <citation type="submission" date="2017-03" db="EMBL/GenBank/DDBJ databases">
        <title>Genomes of endolithic fungi from Antarctica.</title>
        <authorList>
            <person name="Coleine C."/>
            <person name="Masonjones S."/>
            <person name="Stajich J.E."/>
        </authorList>
    </citation>
    <scope>NUCLEOTIDE SEQUENCE [LARGE SCALE GENOMIC DNA]</scope>
    <source>
        <strain evidence="3 4">CCFEE 5311</strain>
    </source>
</reference>
<evidence type="ECO:0000256" key="1">
    <source>
        <dbReference type="SAM" id="MobiDB-lite"/>
    </source>
</evidence>
<evidence type="ECO:0000313" key="4">
    <source>
        <dbReference type="Proteomes" id="UP000310066"/>
    </source>
</evidence>
<feature type="compositionally biased region" description="Polar residues" evidence="1">
    <location>
        <begin position="791"/>
        <end position="801"/>
    </location>
</feature>
<feature type="compositionally biased region" description="Low complexity" evidence="1">
    <location>
        <begin position="174"/>
        <end position="185"/>
    </location>
</feature>
<name>A0A4U0V8F1_9PEZI</name>
<feature type="compositionally biased region" description="Polar residues" evidence="1">
    <location>
        <begin position="863"/>
        <end position="873"/>
    </location>
</feature>
<dbReference type="InterPro" id="IPR019236">
    <property type="entry name" value="APP1_cat"/>
</dbReference>
<dbReference type="InterPro" id="IPR017210">
    <property type="entry name" value="APP1"/>
</dbReference>
<dbReference type="PANTHER" id="PTHR28208">
    <property type="entry name" value="PHOSPHATIDATE PHOSPHATASE APP1"/>
    <property type="match status" value="1"/>
</dbReference>
<comment type="caution">
    <text evidence="3">The sequence shown here is derived from an EMBL/GenBank/DDBJ whole genome shotgun (WGS) entry which is preliminary data.</text>
</comment>
<dbReference type="PANTHER" id="PTHR28208:SF3">
    <property type="entry name" value="PHOSPHATIDATE PHOSPHATASE APP1"/>
    <property type="match status" value="1"/>
</dbReference>
<gene>
    <name evidence="3" type="ORF">B0A54_04922</name>
</gene>
<dbReference type="InterPro" id="IPR052935">
    <property type="entry name" value="Mg2+_PAP"/>
</dbReference>
<feature type="region of interest" description="Disordered" evidence="1">
    <location>
        <begin position="259"/>
        <end position="278"/>
    </location>
</feature>
<feature type="compositionally biased region" description="Polar residues" evidence="1">
    <location>
        <begin position="683"/>
        <end position="693"/>
    </location>
</feature>
<feature type="compositionally biased region" description="Low complexity" evidence="1">
    <location>
        <begin position="819"/>
        <end position="831"/>
    </location>
</feature>
<dbReference type="EMBL" id="NAJP01000016">
    <property type="protein sequence ID" value="TKA44155.1"/>
    <property type="molecule type" value="Genomic_DNA"/>
</dbReference>
<dbReference type="GO" id="GO:0008195">
    <property type="term" value="F:phosphatidate phosphatase activity"/>
    <property type="evidence" value="ECO:0007669"/>
    <property type="project" value="InterPro"/>
</dbReference>
<dbReference type="STRING" id="329885.A0A4U0V8F1"/>
<feature type="region of interest" description="Disordered" evidence="1">
    <location>
        <begin position="163"/>
        <end position="253"/>
    </location>
</feature>
<accession>A0A4U0V8F1</accession>
<feature type="compositionally biased region" description="Basic residues" evidence="1">
    <location>
        <begin position="614"/>
        <end position="624"/>
    </location>
</feature>
<dbReference type="OrthoDB" id="2117591at2759"/>
<proteinExistence type="predicted"/>
<organism evidence="3 4">
    <name type="scientific">Friedmanniomyces endolithicus</name>
    <dbReference type="NCBI Taxonomy" id="329885"/>
    <lineage>
        <taxon>Eukaryota</taxon>
        <taxon>Fungi</taxon>
        <taxon>Dikarya</taxon>
        <taxon>Ascomycota</taxon>
        <taxon>Pezizomycotina</taxon>
        <taxon>Dothideomycetes</taxon>
        <taxon>Dothideomycetidae</taxon>
        <taxon>Mycosphaerellales</taxon>
        <taxon>Teratosphaeriaceae</taxon>
        <taxon>Friedmanniomyces</taxon>
    </lineage>
</organism>